<dbReference type="CDD" id="cd00757">
    <property type="entry name" value="ThiF_MoeB_HesA_family"/>
    <property type="match status" value="1"/>
</dbReference>
<proteinExistence type="predicted"/>
<name>A1AME9_PELPD</name>
<dbReference type="GO" id="GO:0008641">
    <property type="term" value="F:ubiquitin-like modifier activating enzyme activity"/>
    <property type="evidence" value="ECO:0007669"/>
    <property type="project" value="InterPro"/>
</dbReference>
<dbReference type="InterPro" id="IPR000594">
    <property type="entry name" value="ThiF_NAD_FAD-bd"/>
</dbReference>
<evidence type="ECO:0000313" key="3">
    <source>
        <dbReference type="Proteomes" id="UP000006732"/>
    </source>
</evidence>
<dbReference type="AlphaFoldDB" id="A1AME9"/>
<keyword evidence="3" id="KW-1185">Reference proteome</keyword>
<dbReference type="InterPro" id="IPR035985">
    <property type="entry name" value="Ubiquitin-activating_enz"/>
</dbReference>
<evidence type="ECO:0000259" key="1">
    <source>
        <dbReference type="Pfam" id="PF00899"/>
    </source>
</evidence>
<dbReference type="STRING" id="338966.Ppro_0890"/>
<dbReference type="GO" id="GO:0061503">
    <property type="term" value="F:tRNA threonylcarbamoyladenosine dehydratase"/>
    <property type="evidence" value="ECO:0007669"/>
    <property type="project" value="TreeGrafter"/>
</dbReference>
<reference evidence="2 3" key="1">
    <citation type="submission" date="2006-10" db="EMBL/GenBank/DDBJ databases">
        <title>Complete sequence of chromosome of Pelobacter propionicus DSM 2379.</title>
        <authorList>
            <consortium name="US DOE Joint Genome Institute"/>
            <person name="Copeland A."/>
            <person name="Lucas S."/>
            <person name="Lapidus A."/>
            <person name="Barry K."/>
            <person name="Detter J.C."/>
            <person name="Glavina del Rio T."/>
            <person name="Hammon N."/>
            <person name="Israni S."/>
            <person name="Dalin E."/>
            <person name="Tice H."/>
            <person name="Pitluck S."/>
            <person name="Saunders E."/>
            <person name="Brettin T."/>
            <person name="Bruce D."/>
            <person name="Han C."/>
            <person name="Tapia R."/>
            <person name="Schmutz J."/>
            <person name="Larimer F."/>
            <person name="Land M."/>
            <person name="Hauser L."/>
            <person name="Kyrpides N."/>
            <person name="Kim E."/>
            <person name="Lovley D."/>
            <person name="Richardson P."/>
        </authorList>
    </citation>
    <scope>NUCLEOTIDE SEQUENCE [LARGE SCALE GENOMIC DNA]</scope>
    <source>
        <strain evidence="3">DSM 2379 / NBRC 103807 / OttBd1</strain>
    </source>
</reference>
<dbReference type="SUPFAM" id="SSF69572">
    <property type="entry name" value="Activating enzymes of the ubiquitin-like proteins"/>
    <property type="match status" value="1"/>
</dbReference>
<protein>
    <submittedName>
        <fullName evidence="2">UBA/THIF-type NAD/FAD binding protein</fullName>
    </submittedName>
</protein>
<organism evidence="2 3">
    <name type="scientific">Pelobacter propionicus (strain DSM 2379 / NBRC 103807 / OttBd1)</name>
    <dbReference type="NCBI Taxonomy" id="338966"/>
    <lineage>
        <taxon>Bacteria</taxon>
        <taxon>Pseudomonadati</taxon>
        <taxon>Thermodesulfobacteriota</taxon>
        <taxon>Desulfuromonadia</taxon>
        <taxon>Desulfuromonadales</taxon>
        <taxon>Desulfuromonadaceae</taxon>
        <taxon>Pelobacter</taxon>
    </lineage>
</organism>
<dbReference type="Proteomes" id="UP000006732">
    <property type="component" value="Chromosome"/>
</dbReference>
<dbReference type="PANTHER" id="PTHR43267">
    <property type="entry name" value="TRNA THREONYLCARBAMOYLADENOSINE DEHYDRATASE"/>
    <property type="match status" value="1"/>
</dbReference>
<feature type="domain" description="THIF-type NAD/FAD binding fold" evidence="1">
    <location>
        <begin position="49"/>
        <end position="269"/>
    </location>
</feature>
<dbReference type="PANTHER" id="PTHR43267:SF1">
    <property type="entry name" value="TRNA THREONYLCARBAMOYLADENOSINE DEHYDRATASE"/>
    <property type="match status" value="1"/>
</dbReference>
<dbReference type="Pfam" id="PF00899">
    <property type="entry name" value="ThiF"/>
    <property type="match status" value="1"/>
</dbReference>
<evidence type="ECO:0000313" key="2">
    <source>
        <dbReference type="EMBL" id="ABK98519.1"/>
    </source>
</evidence>
<dbReference type="Gene3D" id="3.40.50.720">
    <property type="entry name" value="NAD(P)-binding Rossmann-like Domain"/>
    <property type="match status" value="1"/>
</dbReference>
<gene>
    <name evidence="2" type="ordered locus">Ppro_0890</name>
</gene>
<dbReference type="GO" id="GO:0061504">
    <property type="term" value="P:cyclic threonylcarbamoyladenosine biosynthetic process"/>
    <property type="evidence" value="ECO:0007669"/>
    <property type="project" value="TreeGrafter"/>
</dbReference>
<dbReference type="RefSeq" id="WP_011734829.1">
    <property type="nucleotide sequence ID" value="NC_008609.1"/>
</dbReference>
<dbReference type="EMBL" id="CP000482">
    <property type="protein sequence ID" value="ABK98519.1"/>
    <property type="molecule type" value="Genomic_DNA"/>
</dbReference>
<dbReference type="HOGENOM" id="CLU_013325_10_4_7"/>
<dbReference type="InterPro" id="IPR045886">
    <property type="entry name" value="ThiF/MoeB/HesA"/>
</dbReference>
<sequence>MDLTSYLLSHAREDLISWYVQLAAAQDFRLSISQVEEAILEHGLMPARYQRNRQTISNSKQLRLFRSTAVVIGCGGLGGYLIEEMARLGIGNIMMLDPDTFEEHNLNRQLYSSPNLLGHSKSAVAAARVREINPAVTVTALQIEFSSENARELLNGADVVLDGLDSFSTRRMLAAICRELQIPLVHGAIGGWYGHVATQLPGDDITPFLGGQRGEQKGVEIQIGNPSFTPALVASLQVAEACKILLGEGSVLHQKMLCVDLREMLFEQVAFEV</sequence>
<accession>A1AME9</accession>
<dbReference type="KEGG" id="ppd:Ppro_0890"/>
<dbReference type="eggNOG" id="COG0476">
    <property type="taxonomic scope" value="Bacteria"/>
</dbReference>